<evidence type="ECO:0000256" key="3">
    <source>
        <dbReference type="ARBA" id="ARBA00022448"/>
    </source>
</evidence>
<evidence type="ECO:0000256" key="10">
    <source>
        <dbReference type="ARBA" id="ARBA00022989"/>
    </source>
</evidence>
<dbReference type="GO" id="GO:0070069">
    <property type="term" value="C:cytochrome complex"/>
    <property type="evidence" value="ECO:0007669"/>
    <property type="project" value="UniProtKB-UniRule"/>
</dbReference>
<feature type="transmembrane region" description="Helical" evidence="13">
    <location>
        <begin position="126"/>
        <end position="147"/>
    </location>
</feature>
<evidence type="ECO:0000256" key="1">
    <source>
        <dbReference type="ARBA" id="ARBA00004651"/>
    </source>
</evidence>
<keyword evidence="9 13" id="KW-0249">Electron transport</keyword>
<sequence>MELDPVVLSRIQFAFVISFHIIFPAFTIGLAAWLATIEGARLFTGNALYRRVFDFWLKVFAVSFGMGVVTGIVMAFQFGTNWSVLAAKTGSIQGPLLGYEAFTAFMLEATFFGVMLLGRERVSPRFYFFACCMVSLGTMFSSFWILANNSWMQVPLGHEIIDGRIVPADWMQIVLGPVQMVRWPHMLLAAFLTSAMCVAATGAWYLLRKVHRDEGRVMLHWGLALVALLIPVQIFFGHLTGLYVLKHQPAKFAAIEARWKNEQPASEVLIAWPDEANERNLFAITIPRLGSMIASGNWTSAEVGLESFVKEDRPPVVIPFFAFRIMVGMGLVMLAVSWFGNFLRWRGRLETTRWYLWCTYLSFPTGFIAVLTGWYTAEVGRQPWVVYGLLRTSDAVTPSLSTGDVAFSLAGYVLVYAVVFSFGLHYIYCLLRDGPGPEAKPASGATGRRPLAFAGHPDTATGRGGRQAP</sequence>
<keyword evidence="12 13" id="KW-0472">Membrane</keyword>
<evidence type="ECO:0000313" key="15">
    <source>
        <dbReference type="EMBL" id="EXI88464.1"/>
    </source>
</evidence>
<keyword evidence="4 13" id="KW-1003">Cell membrane</keyword>
<evidence type="ECO:0000256" key="14">
    <source>
        <dbReference type="SAM" id="MobiDB-lite"/>
    </source>
</evidence>
<protein>
    <submittedName>
        <fullName evidence="15">Cytochrome bd-II oxidase subunit 1</fullName>
        <ecNumber evidence="15">1.10.3.-</ecNumber>
    </submittedName>
</protein>
<dbReference type="STRING" id="1454004.AW11_02084"/>
<feature type="transmembrane region" description="Helical" evidence="13">
    <location>
        <begin position="96"/>
        <end position="117"/>
    </location>
</feature>
<evidence type="ECO:0000256" key="13">
    <source>
        <dbReference type="PIRNR" id="PIRNR006446"/>
    </source>
</evidence>
<accession>A0A011RBB7</accession>
<dbReference type="InterPro" id="IPR002585">
    <property type="entry name" value="Cyt-d_ubiquinol_oxidase_su_1"/>
</dbReference>
<feature type="transmembrane region" description="Helical" evidence="13">
    <location>
        <begin position="409"/>
        <end position="431"/>
    </location>
</feature>
<keyword evidence="5 13" id="KW-0349">Heme</keyword>
<dbReference type="PIRSF" id="PIRSF006446">
    <property type="entry name" value="Cyt_quinol_oxidase_1"/>
    <property type="match status" value="1"/>
</dbReference>
<keyword evidence="7 13" id="KW-0479">Metal-binding</keyword>
<dbReference type="GO" id="GO:0009055">
    <property type="term" value="F:electron transfer activity"/>
    <property type="evidence" value="ECO:0007669"/>
    <property type="project" value="UniProtKB-UniRule"/>
</dbReference>
<dbReference type="EMBL" id="JEMY01000026">
    <property type="protein sequence ID" value="EXI88464.1"/>
    <property type="molecule type" value="Genomic_DNA"/>
</dbReference>
<keyword evidence="15" id="KW-0560">Oxidoreductase</keyword>
<dbReference type="Proteomes" id="UP000022141">
    <property type="component" value="Unassembled WGS sequence"/>
</dbReference>
<keyword evidence="3 13" id="KW-0813">Transport</keyword>
<dbReference type="AlphaFoldDB" id="A0A011RBB7"/>
<comment type="similarity">
    <text evidence="2 13">Belongs to the cytochrome ubiquinol oxidase subunit 1 family.</text>
</comment>
<dbReference type="GO" id="GO:0046872">
    <property type="term" value="F:metal ion binding"/>
    <property type="evidence" value="ECO:0007669"/>
    <property type="project" value="UniProtKB-UniRule"/>
</dbReference>
<evidence type="ECO:0000256" key="9">
    <source>
        <dbReference type="ARBA" id="ARBA00022982"/>
    </source>
</evidence>
<dbReference type="EC" id="1.10.3.-" evidence="15"/>
<feature type="region of interest" description="Disordered" evidence="14">
    <location>
        <begin position="439"/>
        <end position="469"/>
    </location>
</feature>
<evidence type="ECO:0000256" key="8">
    <source>
        <dbReference type="ARBA" id="ARBA00022801"/>
    </source>
</evidence>
<keyword evidence="6 13" id="KW-0812">Transmembrane</keyword>
<dbReference type="PROSITE" id="PS00758">
    <property type="entry name" value="ARGE_DAPE_CPG2_1"/>
    <property type="match status" value="1"/>
</dbReference>
<dbReference type="GO" id="GO:0020037">
    <property type="term" value="F:heme binding"/>
    <property type="evidence" value="ECO:0007669"/>
    <property type="project" value="TreeGrafter"/>
</dbReference>
<dbReference type="PATRIC" id="fig|1454004.3.peg.2154"/>
<dbReference type="PANTHER" id="PTHR30365">
    <property type="entry name" value="CYTOCHROME D UBIQUINOL OXIDASE"/>
    <property type="match status" value="1"/>
</dbReference>
<reference evidence="15" key="1">
    <citation type="submission" date="2014-02" db="EMBL/GenBank/DDBJ databases">
        <title>Expanding our view of genomic diversity in Candidatus Accumulibacter clades.</title>
        <authorList>
            <person name="Skennerton C.T."/>
            <person name="Barr J.J."/>
            <person name="Slater F.R."/>
            <person name="Bond P.L."/>
            <person name="Tyson G.W."/>
        </authorList>
    </citation>
    <scope>NUCLEOTIDE SEQUENCE [LARGE SCALE GENOMIC DNA]</scope>
</reference>
<dbReference type="Pfam" id="PF01654">
    <property type="entry name" value="Cyt_bd_oxida_I"/>
    <property type="match status" value="1"/>
</dbReference>
<evidence type="ECO:0000256" key="5">
    <source>
        <dbReference type="ARBA" id="ARBA00022617"/>
    </source>
</evidence>
<keyword evidence="11 13" id="KW-0408">Iron</keyword>
<name>A0A011RBB7_ACCRE</name>
<dbReference type="GO" id="GO:0005886">
    <property type="term" value="C:plasma membrane"/>
    <property type="evidence" value="ECO:0007669"/>
    <property type="project" value="UniProtKB-SubCell"/>
</dbReference>
<keyword evidence="8" id="KW-0378">Hydrolase</keyword>
<evidence type="ECO:0000256" key="4">
    <source>
        <dbReference type="ARBA" id="ARBA00022475"/>
    </source>
</evidence>
<dbReference type="GO" id="GO:0016682">
    <property type="term" value="F:oxidoreductase activity, acting on diphenols and related substances as donors, oxygen as acceptor"/>
    <property type="evidence" value="ECO:0007669"/>
    <property type="project" value="TreeGrafter"/>
</dbReference>
<evidence type="ECO:0000256" key="11">
    <source>
        <dbReference type="ARBA" id="ARBA00023004"/>
    </source>
</evidence>
<dbReference type="GO" id="GO:0019646">
    <property type="term" value="P:aerobic electron transport chain"/>
    <property type="evidence" value="ECO:0007669"/>
    <property type="project" value="InterPro"/>
</dbReference>
<gene>
    <name evidence="15" type="primary">appC</name>
    <name evidence="15" type="ORF">AW11_02084</name>
</gene>
<feature type="transmembrane region" description="Helical" evidence="13">
    <location>
        <begin position="219"/>
        <end position="239"/>
    </location>
</feature>
<keyword evidence="10 13" id="KW-1133">Transmembrane helix</keyword>
<keyword evidence="16" id="KW-1185">Reference proteome</keyword>
<feature type="transmembrane region" description="Helical" evidence="13">
    <location>
        <begin position="354"/>
        <end position="377"/>
    </location>
</feature>
<comment type="subcellular location">
    <subcellularLocation>
        <location evidence="13">Cell inner membrane</location>
    </subcellularLocation>
    <subcellularLocation>
        <location evidence="1">Cell membrane</location>
        <topology evidence="1">Multi-pass membrane protein</topology>
    </subcellularLocation>
</comment>
<feature type="transmembrane region" description="Helical" evidence="13">
    <location>
        <begin position="55"/>
        <end position="76"/>
    </location>
</feature>
<dbReference type="InterPro" id="IPR001261">
    <property type="entry name" value="ArgE/DapE_CS"/>
</dbReference>
<evidence type="ECO:0000256" key="6">
    <source>
        <dbReference type="ARBA" id="ARBA00022692"/>
    </source>
</evidence>
<evidence type="ECO:0000256" key="12">
    <source>
        <dbReference type="ARBA" id="ARBA00023136"/>
    </source>
</evidence>
<evidence type="ECO:0000313" key="16">
    <source>
        <dbReference type="Proteomes" id="UP000022141"/>
    </source>
</evidence>
<organism evidence="15 16">
    <name type="scientific">Accumulibacter regalis</name>
    <dbReference type="NCBI Taxonomy" id="522306"/>
    <lineage>
        <taxon>Bacteria</taxon>
        <taxon>Pseudomonadati</taxon>
        <taxon>Pseudomonadota</taxon>
        <taxon>Betaproteobacteria</taxon>
        <taxon>Candidatus Accumulibacter</taxon>
    </lineage>
</organism>
<evidence type="ECO:0000256" key="7">
    <source>
        <dbReference type="ARBA" id="ARBA00022723"/>
    </source>
</evidence>
<dbReference type="eggNOG" id="COG1271">
    <property type="taxonomic scope" value="Bacteria"/>
</dbReference>
<feature type="transmembrane region" description="Helical" evidence="13">
    <location>
        <begin position="12"/>
        <end position="34"/>
    </location>
</feature>
<feature type="transmembrane region" description="Helical" evidence="13">
    <location>
        <begin position="186"/>
        <end position="207"/>
    </location>
</feature>
<proteinExistence type="inferred from homology"/>
<dbReference type="PANTHER" id="PTHR30365:SF14">
    <property type="entry name" value="CYTOCHROME BD MENAQUINOL OXIDASE SUBUNIT I-RELATED"/>
    <property type="match status" value="1"/>
</dbReference>
<evidence type="ECO:0000256" key="2">
    <source>
        <dbReference type="ARBA" id="ARBA00009819"/>
    </source>
</evidence>
<feature type="transmembrane region" description="Helical" evidence="13">
    <location>
        <begin position="316"/>
        <end position="342"/>
    </location>
</feature>
<comment type="caution">
    <text evidence="15">The sequence shown here is derived from an EMBL/GenBank/DDBJ whole genome shotgun (WGS) entry which is preliminary data.</text>
</comment>